<accession>A0A5S6QMN8</accession>
<organism evidence="2 3">
    <name type="scientific">Trichuris muris</name>
    <name type="common">Mouse whipworm</name>
    <dbReference type="NCBI Taxonomy" id="70415"/>
    <lineage>
        <taxon>Eukaryota</taxon>
        <taxon>Metazoa</taxon>
        <taxon>Ecdysozoa</taxon>
        <taxon>Nematoda</taxon>
        <taxon>Enoplea</taxon>
        <taxon>Dorylaimia</taxon>
        <taxon>Trichinellida</taxon>
        <taxon>Trichuridae</taxon>
        <taxon>Trichuris</taxon>
    </lineage>
</organism>
<feature type="region of interest" description="Disordered" evidence="1">
    <location>
        <begin position="303"/>
        <end position="324"/>
    </location>
</feature>
<dbReference type="AlphaFoldDB" id="A0A5S6QMN8"/>
<evidence type="ECO:0000313" key="3">
    <source>
        <dbReference type="WBParaSite" id="TMUE_2000008468.1"/>
    </source>
</evidence>
<feature type="region of interest" description="Disordered" evidence="1">
    <location>
        <begin position="371"/>
        <end position="529"/>
    </location>
</feature>
<feature type="compositionally biased region" description="Basic and acidic residues" evidence="1">
    <location>
        <begin position="307"/>
        <end position="324"/>
    </location>
</feature>
<dbReference type="Gene3D" id="1.20.58.2170">
    <property type="match status" value="1"/>
</dbReference>
<keyword evidence="2" id="KW-1185">Reference proteome</keyword>
<reference evidence="3" key="1">
    <citation type="submission" date="2019-12" db="UniProtKB">
        <authorList>
            <consortium name="WormBaseParasite"/>
        </authorList>
    </citation>
    <scope>IDENTIFICATION</scope>
</reference>
<proteinExistence type="predicted"/>
<feature type="compositionally biased region" description="Basic and acidic residues" evidence="1">
    <location>
        <begin position="373"/>
        <end position="382"/>
    </location>
</feature>
<feature type="compositionally biased region" description="Basic residues" evidence="1">
    <location>
        <begin position="510"/>
        <end position="523"/>
    </location>
</feature>
<feature type="compositionally biased region" description="Basic and acidic residues" evidence="1">
    <location>
        <begin position="466"/>
        <end position="484"/>
    </location>
</feature>
<sequence length="543" mass="61245">MDELSAEENELINVYKTLLLTVKQVIRPEHKELLNNVPLAIIKGVTTMEFSVVKSPEMVNMAKRLTEDLPKMEYADVLKQLKIYVDELKRRRDVVVSCGDAGTVEWIKLKSRSTVGTKQLKGMKSRDEMTAALIKATRLLHKEMTKPVEWSRSDCRTIEKLERKIEILRNRLAASEGVSTSTGRYSMETPPEFASCGFAQIDNAVRELLNQCFPVGKTFGTRGRLALRCPCHWEIKETVVRANQEHCLGLSNQMIDDIAAKLAMDIGVAIKKKERIDFELYLQDTAACYRSFETVPHDDIASVDFGGEGKNEQAADHPTEPEGPLHAKVEKVTERRSDSQEEISKILDTAKVNVPNRRIVLSDPFIPETDVSAVKKSDEQKLGKRKKRRKQNRQKVKEVVPAEKSKKRESSDSSGCSMETLKNSSKILQGNDRTGQRASPRNSAKRGMPPKAKSRRLSERINPPLVDKHEADTHSLDSVSKPETRSSTLKASTSASCSPMQNSLDDDRHRPTKGTSKRRHREKLFKAAPSQDWPEIIDLTFDD</sequence>
<dbReference type="InterPro" id="IPR046426">
    <property type="entry name" value="DAXX_histone-bd_sf"/>
</dbReference>
<evidence type="ECO:0000256" key="1">
    <source>
        <dbReference type="SAM" id="MobiDB-lite"/>
    </source>
</evidence>
<dbReference type="Proteomes" id="UP000046395">
    <property type="component" value="Unassembled WGS sequence"/>
</dbReference>
<name>A0A5S6QMN8_TRIMR</name>
<dbReference type="GO" id="GO:0042393">
    <property type="term" value="F:histone binding"/>
    <property type="evidence" value="ECO:0007669"/>
    <property type="project" value="InterPro"/>
</dbReference>
<feature type="compositionally biased region" description="Polar residues" evidence="1">
    <location>
        <begin position="485"/>
        <end position="503"/>
    </location>
</feature>
<feature type="compositionally biased region" description="Basic and acidic residues" evidence="1">
    <location>
        <begin position="395"/>
        <end position="411"/>
    </location>
</feature>
<dbReference type="WBParaSite" id="TMUE_2000008468.1">
    <property type="protein sequence ID" value="TMUE_2000008468.1"/>
    <property type="gene ID" value="WBGene00285954"/>
</dbReference>
<evidence type="ECO:0000313" key="2">
    <source>
        <dbReference type="Proteomes" id="UP000046395"/>
    </source>
</evidence>
<feature type="compositionally biased region" description="Basic residues" evidence="1">
    <location>
        <begin position="383"/>
        <end position="394"/>
    </location>
</feature>
<feature type="compositionally biased region" description="Polar residues" evidence="1">
    <location>
        <begin position="420"/>
        <end position="442"/>
    </location>
</feature>
<protein>
    <submittedName>
        <fullName evidence="3">Uncharacterized protein</fullName>
    </submittedName>
</protein>